<comment type="caution">
    <text evidence="9">The sequence shown here is derived from an EMBL/GenBank/DDBJ whole genome shotgun (WGS) entry which is preliminary data.</text>
</comment>
<comment type="subcellular location">
    <subcellularLocation>
        <location evidence="1">Membrane</location>
        <topology evidence="1">Multi-pass membrane protein</topology>
    </subcellularLocation>
</comment>
<comment type="similarity">
    <text evidence="2">Belongs to the major facilitator superfamily.</text>
</comment>
<feature type="domain" description="Major facilitator superfamily (MFS) profile" evidence="8">
    <location>
        <begin position="73"/>
        <end position="505"/>
    </location>
</feature>
<evidence type="ECO:0000256" key="4">
    <source>
        <dbReference type="ARBA" id="ARBA00022989"/>
    </source>
</evidence>
<name>A0ABR0E420_ZASCE</name>
<reference evidence="9 10" key="1">
    <citation type="journal article" date="2023" name="G3 (Bethesda)">
        <title>A chromosome-level genome assembly of Zasmidium syzygii isolated from banana leaves.</title>
        <authorList>
            <person name="van Westerhoven A.C."/>
            <person name="Mehrabi R."/>
            <person name="Talebi R."/>
            <person name="Steentjes M.B.F."/>
            <person name="Corcolon B."/>
            <person name="Chong P.A."/>
            <person name="Kema G.H.J."/>
            <person name="Seidl M.F."/>
        </authorList>
    </citation>
    <scope>NUCLEOTIDE SEQUENCE [LARGE SCALE GENOMIC DNA]</scope>
    <source>
        <strain evidence="9 10">P124</strain>
    </source>
</reference>
<feature type="transmembrane region" description="Helical" evidence="7">
    <location>
        <begin position="140"/>
        <end position="159"/>
    </location>
</feature>
<dbReference type="CDD" id="cd17323">
    <property type="entry name" value="MFS_Tpo1_MDR_like"/>
    <property type="match status" value="1"/>
</dbReference>
<dbReference type="InterPro" id="IPR011701">
    <property type="entry name" value="MFS"/>
</dbReference>
<accession>A0ABR0E420</accession>
<feature type="transmembrane region" description="Helical" evidence="7">
    <location>
        <begin position="228"/>
        <end position="248"/>
    </location>
</feature>
<feature type="compositionally biased region" description="Basic and acidic residues" evidence="6">
    <location>
        <begin position="7"/>
        <end position="30"/>
    </location>
</feature>
<feature type="transmembrane region" description="Helical" evidence="7">
    <location>
        <begin position="342"/>
        <end position="361"/>
    </location>
</feature>
<evidence type="ECO:0000256" key="7">
    <source>
        <dbReference type="SAM" id="Phobius"/>
    </source>
</evidence>
<evidence type="ECO:0000256" key="3">
    <source>
        <dbReference type="ARBA" id="ARBA00022692"/>
    </source>
</evidence>
<dbReference type="EMBL" id="JAXOVC010000011">
    <property type="protein sequence ID" value="KAK4495853.1"/>
    <property type="molecule type" value="Genomic_DNA"/>
</dbReference>
<keyword evidence="4 7" id="KW-1133">Transmembrane helix</keyword>
<feature type="transmembrane region" description="Helical" evidence="7">
    <location>
        <begin position="382"/>
        <end position="403"/>
    </location>
</feature>
<dbReference type="PROSITE" id="PS50850">
    <property type="entry name" value="MFS"/>
    <property type="match status" value="1"/>
</dbReference>
<dbReference type="Gene3D" id="1.20.1250.20">
    <property type="entry name" value="MFS general substrate transporter like domains"/>
    <property type="match status" value="1"/>
</dbReference>
<feature type="region of interest" description="Disordered" evidence="6">
    <location>
        <begin position="1"/>
        <end position="44"/>
    </location>
</feature>
<proteinExistence type="inferred from homology"/>
<evidence type="ECO:0000313" key="10">
    <source>
        <dbReference type="Proteomes" id="UP001305779"/>
    </source>
</evidence>
<evidence type="ECO:0000256" key="5">
    <source>
        <dbReference type="ARBA" id="ARBA00023136"/>
    </source>
</evidence>
<dbReference type="PANTHER" id="PTHR23502:SF68">
    <property type="entry name" value="MULTIDRUG TRANSPORTER, PUTATIVE (AFU_ORTHOLOGUE AFUA_3G01120)-RELATED"/>
    <property type="match status" value="1"/>
</dbReference>
<dbReference type="Proteomes" id="UP001305779">
    <property type="component" value="Unassembled WGS sequence"/>
</dbReference>
<evidence type="ECO:0000259" key="8">
    <source>
        <dbReference type="PROSITE" id="PS50850"/>
    </source>
</evidence>
<feature type="transmembrane region" description="Helical" evidence="7">
    <location>
        <begin position="476"/>
        <end position="499"/>
    </location>
</feature>
<evidence type="ECO:0000256" key="1">
    <source>
        <dbReference type="ARBA" id="ARBA00004141"/>
    </source>
</evidence>
<sequence length="511" mass="55787">MASTQQEKQDESTQQYQEEKTSYEDHRDIEDGLAQTGEATNAPAEQNEFEVTWDGDDHPSNPMNWSNPRKISIIAMLSSVTFLTPLASSMFAPGVPIVMTDFNTFSNLLATFVVSIYVLGFAFDPLVVAPASELLGRSPVYHVCNILFVIFTICNAVAINLPMLIAFRFLAGFAGVGAITIGSGTIADLIPPERRGVAMSLYSMGPIFGPIIGPIAGGFLTQGAGWRWVFWVITIAGGVVTVACFFVLRETVASVILEKKAIRLRQETNNPNWHVRKPVDLPRRQLLMQSIVRPMRILLCTPVASLMSIYIAILYGLLYILFTTFTFVFKDQYNFSTSAAGLSYLGSGVGTLAGLLYASLLSDRKVRQKLAANLKPQPEDRLPLYMVLPGCLSIPVGFFIYGWGAQYQIHWIVPQIGTVVTSFGVIIILMCVQTYLVDTFTTYAASAIAANTVLRSLLGALLPLCGLDIYDALGLGWGNTLFGLIAFGIAPIPILFGLYGGRLRAMKPFVG</sequence>
<feature type="transmembrane region" description="Helical" evidence="7">
    <location>
        <begin position="409"/>
        <end position="431"/>
    </location>
</feature>
<feature type="transmembrane region" description="Helical" evidence="7">
    <location>
        <begin position="71"/>
        <end position="92"/>
    </location>
</feature>
<dbReference type="InterPro" id="IPR036259">
    <property type="entry name" value="MFS_trans_sf"/>
</dbReference>
<feature type="transmembrane region" description="Helical" evidence="7">
    <location>
        <begin position="201"/>
        <end position="222"/>
    </location>
</feature>
<keyword evidence="5 7" id="KW-0472">Membrane</keyword>
<organism evidence="9 10">
    <name type="scientific">Zasmidium cellare</name>
    <name type="common">Wine cellar mold</name>
    <name type="synonym">Racodium cellare</name>
    <dbReference type="NCBI Taxonomy" id="395010"/>
    <lineage>
        <taxon>Eukaryota</taxon>
        <taxon>Fungi</taxon>
        <taxon>Dikarya</taxon>
        <taxon>Ascomycota</taxon>
        <taxon>Pezizomycotina</taxon>
        <taxon>Dothideomycetes</taxon>
        <taxon>Dothideomycetidae</taxon>
        <taxon>Mycosphaerellales</taxon>
        <taxon>Mycosphaerellaceae</taxon>
        <taxon>Zasmidium</taxon>
    </lineage>
</organism>
<feature type="transmembrane region" description="Helical" evidence="7">
    <location>
        <begin position="297"/>
        <end position="322"/>
    </location>
</feature>
<feature type="transmembrane region" description="Helical" evidence="7">
    <location>
        <begin position="165"/>
        <end position="189"/>
    </location>
</feature>
<dbReference type="SUPFAM" id="SSF103473">
    <property type="entry name" value="MFS general substrate transporter"/>
    <property type="match status" value="1"/>
</dbReference>
<feature type="transmembrane region" description="Helical" evidence="7">
    <location>
        <begin position="443"/>
        <end position="464"/>
    </location>
</feature>
<evidence type="ECO:0000256" key="6">
    <source>
        <dbReference type="SAM" id="MobiDB-lite"/>
    </source>
</evidence>
<evidence type="ECO:0000256" key="2">
    <source>
        <dbReference type="ARBA" id="ARBA00008335"/>
    </source>
</evidence>
<dbReference type="PANTHER" id="PTHR23502">
    <property type="entry name" value="MAJOR FACILITATOR SUPERFAMILY"/>
    <property type="match status" value="1"/>
</dbReference>
<gene>
    <name evidence="9" type="ORF">PRZ48_013121</name>
</gene>
<keyword evidence="3 7" id="KW-0812">Transmembrane</keyword>
<keyword evidence="10" id="KW-1185">Reference proteome</keyword>
<protein>
    <recommendedName>
        <fullName evidence="8">Major facilitator superfamily (MFS) profile domain-containing protein</fullName>
    </recommendedName>
</protein>
<dbReference type="Pfam" id="PF07690">
    <property type="entry name" value="MFS_1"/>
    <property type="match status" value="1"/>
</dbReference>
<dbReference type="InterPro" id="IPR020846">
    <property type="entry name" value="MFS_dom"/>
</dbReference>
<evidence type="ECO:0000313" key="9">
    <source>
        <dbReference type="EMBL" id="KAK4495853.1"/>
    </source>
</evidence>
<feature type="transmembrane region" description="Helical" evidence="7">
    <location>
        <begin position="104"/>
        <end position="128"/>
    </location>
</feature>